<evidence type="ECO:0008006" key="4">
    <source>
        <dbReference type="Google" id="ProtNLM"/>
    </source>
</evidence>
<organism evidence="2 3">
    <name type="scientific">Phytophthora rubi</name>
    <dbReference type="NCBI Taxonomy" id="129364"/>
    <lineage>
        <taxon>Eukaryota</taxon>
        <taxon>Sar</taxon>
        <taxon>Stramenopiles</taxon>
        <taxon>Oomycota</taxon>
        <taxon>Peronosporomycetes</taxon>
        <taxon>Peronosporales</taxon>
        <taxon>Peronosporaceae</taxon>
        <taxon>Phytophthora</taxon>
    </lineage>
</organism>
<dbReference type="OrthoDB" id="10374714at2759"/>
<evidence type="ECO:0000313" key="2">
    <source>
        <dbReference type="EMBL" id="KAE8974576.1"/>
    </source>
</evidence>
<accession>A0A6A3HV02</accession>
<sequence>MGTLLTDWEATGKPDWSPEETPMRQEALAAANTACDESVRAWTQRENAITTTYLQGRLDLPHPPNFIKEILIGEHRAMLEDMHDAYFNAVLTAVVPATVKMTRNAAHAMIFRELFIANTDKNTGHAMMRALQRDVKRLRFDGVQTLSVTFYSRTAADRWQEKALRLQKAVIVLRNTQRHGNEDGTGQYTPAQLEIQYAIRVFGGETMELAILARMFARVSDAKVLDVEYAREQRTEIYDNRYHTIRFAQRECPVALKGVSRIRMGDQDIIIHHFQQNLRKPCSRCLSQRHGTVKCSVAFSKLAGMQAKATRILDGVVEQAHVAPRREYQVESVEQLVEMLKRTMPTQSQGVQLLPAYNDQPQNGAAGQDAHVVGATSTTRVKQHDAHDAREATVESDEEEFKLKEPKKSKAAKAKERKTKRDAGTGKAGLTLSGAGSSGQRDIKQAALRTNSSQVTKSTTNKGRLSTPRPTNGPNKRFEKFQRTEALGRYGVLADSDSEDGESNGMDVDEGRTRRDASVDGEDDNDAPYAFPDSPEYAENKHSVIEPSPAFTRPGAPRYESVATEETKEEVNSPTPMEDVTLDVQHQIVTTRTVTSAKASGPTSKATRRQRQLNAGIGLPQGAIKGMQTSMANFMHQAAAAVVTSTEAGGPRTTDSDQEVHGTGDVIIPATPDSQQEFTMGETRVGTAEGDRDLPIQLGQWLHSFQGHEVKVAANGQCAFLAMLASNINHKGPEMKTTTTVAKDATTTKWYVYTLMMANLRKDVELDLVNPIEECAKLYPGQPRHTSVNGATAALYVHYDTARQRSVGRNVPASCWAGPHELRALAQYLREPIIVFDVSENTDAHMQRYCYKHYRLADGTDHESGFGSAITDRDATEYLRNCWSLHVVPTFLVLRQHERHFYGVGHGELFLKWRAEGDPEYTKDITESFDWKATINDMSEYERNVDLSTVNQLADCEEVNAIVIKRLEMRDRLDLVHIRLGLPTLPSAGMVADWEEVLAKEEQLIHQEYGIDHYASNSQTEMDSDVDDEQMPRRHARAATGEVMMNSYFRILRHAEDAPMDAVDLPLATLVQAANQDAFTKWCSLYRKRFKIPATKRRAQPADIRTWLIAQPMALRHLFAFLPYPEREAKDWKLEQLEAWGSHEAYREQMSTIERIMDDTETTDTVRAFCTEWLQASTDTTIHPESAHTLAGSPTRWGRLARWVPRNIGRAQPPELTESVWRVLHILPYTVSEWTRTPLGRAPHGARGTWYTEFQFVRTLSHSITEHNDWSTATLIPTGQAWGERSEDSDSPSSSPRRH</sequence>
<feature type="compositionally biased region" description="Polar residues" evidence="1">
    <location>
        <begin position="448"/>
        <end position="474"/>
    </location>
</feature>
<evidence type="ECO:0000256" key="1">
    <source>
        <dbReference type="SAM" id="MobiDB-lite"/>
    </source>
</evidence>
<name>A0A6A3HV02_9STRA</name>
<reference evidence="2 3" key="1">
    <citation type="submission" date="2018-09" db="EMBL/GenBank/DDBJ databases">
        <title>Genomic investigation of the strawberry pathogen Phytophthora fragariae indicates pathogenicity is determined by transcriptional variation in three key races.</title>
        <authorList>
            <person name="Adams T.M."/>
            <person name="Armitage A.D."/>
            <person name="Sobczyk M.K."/>
            <person name="Bates H.J."/>
            <person name="Dunwell J.M."/>
            <person name="Nellist C.F."/>
            <person name="Harrison R.J."/>
        </authorList>
    </citation>
    <scope>NUCLEOTIDE SEQUENCE [LARGE SCALE GENOMIC DNA]</scope>
    <source>
        <strain evidence="2 3">SCRP324</strain>
    </source>
</reference>
<comment type="caution">
    <text evidence="2">The sequence shown here is derived from an EMBL/GenBank/DDBJ whole genome shotgun (WGS) entry which is preliminary data.</text>
</comment>
<feature type="region of interest" description="Disordered" evidence="1">
    <location>
        <begin position="1277"/>
        <end position="1299"/>
    </location>
</feature>
<dbReference type="EMBL" id="QXFU01003539">
    <property type="protein sequence ID" value="KAE8974576.1"/>
    <property type="molecule type" value="Genomic_DNA"/>
</dbReference>
<proteinExistence type="predicted"/>
<feature type="region of interest" description="Disordered" evidence="1">
    <location>
        <begin position="378"/>
        <end position="576"/>
    </location>
</feature>
<dbReference type="Proteomes" id="UP000435112">
    <property type="component" value="Unassembled WGS sequence"/>
</dbReference>
<feature type="compositionally biased region" description="Basic and acidic residues" evidence="1">
    <location>
        <begin position="509"/>
        <end position="518"/>
    </location>
</feature>
<feature type="compositionally biased region" description="Low complexity" evidence="1">
    <location>
        <begin position="428"/>
        <end position="439"/>
    </location>
</feature>
<feature type="compositionally biased region" description="Basic residues" evidence="1">
    <location>
        <begin position="409"/>
        <end position="418"/>
    </location>
</feature>
<feature type="compositionally biased region" description="Basic and acidic residues" evidence="1">
    <location>
        <begin position="382"/>
        <end position="393"/>
    </location>
</feature>
<evidence type="ECO:0000313" key="3">
    <source>
        <dbReference type="Proteomes" id="UP000435112"/>
    </source>
</evidence>
<gene>
    <name evidence="2" type="ORF">PR002_g25868</name>
</gene>
<protein>
    <recommendedName>
        <fullName evidence="4">OTU domain-containing protein</fullName>
    </recommendedName>
</protein>